<keyword evidence="5" id="KW-0255">Endonuclease</keyword>
<keyword evidence="5" id="KW-0378">Hydrolase</keyword>
<dbReference type="PANTHER" id="PTHR30408">
    <property type="entry name" value="TYPE-1 RESTRICTION ENZYME ECOKI SPECIFICITY PROTEIN"/>
    <property type="match status" value="1"/>
</dbReference>
<accession>A0ABZ1NWX8</accession>
<dbReference type="InterPro" id="IPR000055">
    <property type="entry name" value="Restrct_endonuc_typeI_TRD"/>
</dbReference>
<dbReference type="InterPro" id="IPR052021">
    <property type="entry name" value="Type-I_RS_S_subunit"/>
</dbReference>
<dbReference type="Pfam" id="PF01420">
    <property type="entry name" value="Methylase_S"/>
    <property type="match status" value="1"/>
</dbReference>
<evidence type="ECO:0000313" key="5">
    <source>
        <dbReference type="EMBL" id="WUG96080.1"/>
    </source>
</evidence>
<gene>
    <name evidence="5" type="ORF">OHB29_25445</name>
</gene>
<dbReference type="CDD" id="cd17516">
    <property type="entry name" value="RMtype1_S_HinAWORF1578P-TRD2-CR2_like"/>
    <property type="match status" value="1"/>
</dbReference>
<dbReference type="Gene3D" id="3.90.220.20">
    <property type="entry name" value="DNA methylase specificity domains"/>
    <property type="match status" value="2"/>
</dbReference>
<dbReference type="EMBL" id="CP107906">
    <property type="protein sequence ID" value="WUG96080.1"/>
    <property type="molecule type" value="Genomic_DNA"/>
</dbReference>
<dbReference type="InterPro" id="IPR044946">
    <property type="entry name" value="Restrct_endonuc_typeI_TRD_sf"/>
</dbReference>
<keyword evidence="2" id="KW-0680">Restriction system</keyword>
<feature type="domain" description="Type I restriction modification DNA specificity" evidence="4">
    <location>
        <begin position="1"/>
        <end position="175"/>
    </location>
</feature>
<keyword evidence="5" id="KW-0540">Nuclease</keyword>
<keyword evidence="6" id="KW-1185">Reference proteome</keyword>
<dbReference type="RefSeq" id="WP_328341951.1">
    <property type="nucleotide sequence ID" value="NZ_CP107906.1"/>
</dbReference>
<name>A0ABZ1NWX8_STRVL</name>
<dbReference type="GO" id="GO:0016787">
    <property type="term" value="F:hydrolase activity"/>
    <property type="evidence" value="ECO:0007669"/>
    <property type="project" value="UniProtKB-KW"/>
</dbReference>
<protein>
    <submittedName>
        <fullName evidence="5">Restriction endonuclease subunit S</fullName>
        <ecNumber evidence="5">3.1.21.-</ecNumber>
    </submittedName>
</protein>
<evidence type="ECO:0000256" key="2">
    <source>
        <dbReference type="ARBA" id="ARBA00022747"/>
    </source>
</evidence>
<proteinExistence type="inferred from homology"/>
<evidence type="ECO:0000259" key="4">
    <source>
        <dbReference type="Pfam" id="PF01420"/>
    </source>
</evidence>
<keyword evidence="3" id="KW-0238">DNA-binding</keyword>
<reference evidence="5 6" key="1">
    <citation type="submission" date="2022-10" db="EMBL/GenBank/DDBJ databases">
        <title>The complete genomes of actinobacterial strains from the NBC collection.</title>
        <authorList>
            <person name="Joergensen T.S."/>
            <person name="Alvarez Arevalo M."/>
            <person name="Sterndorff E.B."/>
            <person name="Faurdal D."/>
            <person name="Vuksanovic O."/>
            <person name="Mourched A.-S."/>
            <person name="Charusanti P."/>
            <person name="Shaw S."/>
            <person name="Blin K."/>
            <person name="Weber T."/>
        </authorList>
    </citation>
    <scope>NUCLEOTIDE SEQUENCE [LARGE SCALE GENOMIC DNA]</scope>
    <source>
        <strain evidence="5 6">NBC_00456</strain>
    </source>
</reference>
<dbReference type="PANTHER" id="PTHR30408:SF12">
    <property type="entry name" value="TYPE I RESTRICTION ENZYME MJAVIII SPECIFICITY SUBUNIT"/>
    <property type="match status" value="1"/>
</dbReference>
<evidence type="ECO:0000256" key="3">
    <source>
        <dbReference type="ARBA" id="ARBA00023125"/>
    </source>
</evidence>
<comment type="similarity">
    <text evidence="1">Belongs to the type-I restriction system S methylase family.</text>
</comment>
<evidence type="ECO:0000313" key="6">
    <source>
        <dbReference type="Proteomes" id="UP001341259"/>
    </source>
</evidence>
<evidence type="ECO:0000256" key="1">
    <source>
        <dbReference type="ARBA" id="ARBA00010923"/>
    </source>
</evidence>
<dbReference type="Proteomes" id="UP001341259">
    <property type="component" value="Chromosome"/>
</dbReference>
<sequence>MEEWRRCSIGSFGLVVTGATPRTGDEESWGQGIPFITPSEIDYSLREPTPGRRLSLQGQKNMAGKVIPANSVLFVCIGFSTGKVSFVRESVITNQQVNSVIPDPVTVDPLFVYYLLRFYAPCIRRTASGSTTPIVNKAQFQEFEVVVPGRGDQQAIAEVLGVLDDKIALNEQLREASLSLASAHYEAVSTGGEPKLIGDLALLFDGPHATPKKTETGPWFLSISSLKNGYLDLAESAHLSEEDFPRWTRRVQPEAGDVLFSYETRLGDAALMPPGVRGGLGRRMALLRSKSKSVSGALLLHAYLCPAFQEEIKRRTVHGATVDRLPLKEMPGWRIPLPAEGERERLSERLEALHATVTQTANENRTLADLRDTLLPQLLSGKLRVRDAVRAVEEVV</sequence>
<dbReference type="SUPFAM" id="SSF116734">
    <property type="entry name" value="DNA methylase specificity domain"/>
    <property type="match status" value="2"/>
</dbReference>
<dbReference type="GO" id="GO:0004519">
    <property type="term" value="F:endonuclease activity"/>
    <property type="evidence" value="ECO:0007669"/>
    <property type="project" value="UniProtKB-KW"/>
</dbReference>
<organism evidence="5 6">
    <name type="scientific">Streptomyces violaceus</name>
    <name type="common">Streptomyces venezuelae</name>
    <dbReference type="NCBI Taxonomy" id="1936"/>
    <lineage>
        <taxon>Bacteria</taxon>
        <taxon>Bacillati</taxon>
        <taxon>Actinomycetota</taxon>
        <taxon>Actinomycetes</taxon>
        <taxon>Kitasatosporales</taxon>
        <taxon>Streptomycetaceae</taxon>
        <taxon>Streptomyces</taxon>
    </lineage>
</organism>
<dbReference type="EC" id="3.1.21.-" evidence="5"/>